<proteinExistence type="predicted"/>
<organism evidence="1 2">
    <name type="scientific">Nibea albiflora</name>
    <name type="common">Yellow drum</name>
    <name type="synonym">Corvina albiflora</name>
    <dbReference type="NCBI Taxonomy" id="240163"/>
    <lineage>
        <taxon>Eukaryota</taxon>
        <taxon>Metazoa</taxon>
        <taxon>Chordata</taxon>
        <taxon>Craniata</taxon>
        <taxon>Vertebrata</taxon>
        <taxon>Euteleostomi</taxon>
        <taxon>Actinopterygii</taxon>
        <taxon>Neopterygii</taxon>
        <taxon>Teleostei</taxon>
        <taxon>Neoteleostei</taxon>
        <taxon>Acanthomorphata</taxon>
        <taxon>Eupercaria</taxon>
        <taxon>Sciaenidae</taxon>
        <taxon>Nibea</taxon>
    </lineage>
</organism>
<keyword evidence="2" id="KW-1185">Reference proteome</keyword>
<accession>A0ACB7F6X1</accession>
<gene>
    <name evidence="1" type="primary">ACSF2.3</name>
    <name evidence="1" type="ORF">GBF38_010405</name>
</gene>
<evidence type="ECO:0000313" key="1">
    <source>
        <dbReference type="EMBL" id="KAG8008781.1"/>
    </source>
</evidence>
<comment type="caution">
    <text evidence="1">The sequence shown here is derived from an EMBL/GenBank/DDBJ whole genome shotgun (WGS) entry which is preliminary data.</text>
</comment>
<dbReference type="EMBL" id="CM024806">
    <property type="protein sequence ID" value="KAG8008781.1"/>
    <property type="molecule type" value="Genomic_DNA"/>
</dbReference>
<sequence>MQDSLLQSTARCRLHTCRPEKTQAFSRALQIGYGTTENSPVTFCAGPMDNMDRKSETVGFIMNHLEAKIVNPTTGEVQPLGELGEIMIRGYCVMLEYWDDPAKTEECITQSGWYKTGYCRIEGRIKDMIIRGGENIYPAEIEQFLHTHPKVKEAQVVGVQDSRMGEEVCACIKLVDGEECTPEEIKAYCKGQISHFKIPRYILFVTSYPLTITGKIKKNDLRAEAEKQLGLNKGK</sequence>
<evidence type="ECO:0000313" key="2">
    <source>
        <dbReference type="Proteomes" id="UP000805704"/>
    </source>
</evidence>
<reference evidence="1" key="1">
    <citation type="submission" date="2020-04" db="EMBL/GenBank/DDBJ databases">
        <title>A chromosome-scale assembly and high-density genetic map of the yellow drum (Nibea albiflora) genome.</title>
        <authorList>
            <person name="Xu D."/>
            <person name="Zhang W."/>
            <person name="Chen R."/>
            <person name="Tan P."/>
            <person name="Wang L."/>
            <person name="Song H."/>
            <person name="Tian L."/>
            <person name="Zhu Q."/>
            <person name="Wang B."/>
        </authorList>
    </citation>
    <scope>NUCLEOTIDE SEQUENCE</scope>
    <source>
        <strain evidence="1">ZJHYS-2018</strain>
    </source>
</reference>
<name>A0ACB7F6X1_NIBAL</name>
<dbReference type="Proteomes" id="UP000805704">
    <property type="component" value="Chromosome 18"/>
</dbReference>
<protein>
    <submittedName>
        <fullName evidence="1">Acyl-CoA synthetase family member 2</fullName>
    </submittedName>
</protein>